<name>A0A419F193_9BACT</name>
<comment type="caution">
    <text evidence="2">The sequence shown here is derived from an EMBL/GenBank/DDBJ whole genome shotgun (WGS) entry which is preliminary data.</text>
</comment>
<evidence type="ECO:0000313" key="3">
    <source>
        <dbReference type="Proteomes" id="UP000285961"/>
    </source>
</evidence>
<feature type="non-terminal residue" evidence="2">
    <location>
        <position position="142"/>
    </location>
</feature>
<reference evidence="2 3" key="1">
    <citation type="journal article" date="2017" name="ISME J.">
        <title>Energy and carbon metabolisms in a deep terrestrial subsurface fluid microbial community.</title>
        <authorList>
            <person name="Momper L."/>
            <person name="Jungbluth S.P."/>
            <person name="Lee M.D."/>
            <person name="Amend J.P."/>
        </authorList>
    </citation>
    <scope>NUCLEOTIDE SEQUENCE [LARGE SCALE GENOMIC DNA]</scope>
    <source>
        <strain evidence="2">SURF_17</strain>
    </source>
</reference>
<protein>
    <submittedName>
        <fullName evidence="2">Uncharacterized protein</fullName>
    </submittedName>
</protein>
<keyword evidence="1" id="KW-0812">Transmembrane</keyword>
<gene>
    <name evidence="2" type="ORF">C4532_06935</name>
</gene>
<keyword evidence="1" id="KW-0472">Membrane</keyword>
<dbReference type="EMBL" id="QZKI01000054">
    <property type="protein sequence ID" value="RJP71838.1"/>
    <property type="molecule type" value="Genomic_DNA"/>
</dbReference>
<evidence type="ECO:0000256" key="1">
    <source>
        <dbReference type="SAM" id="Phobius"/>
    </source>
</evidence>
<evidence type="ECO:0000313" key="2">
    <source>
        <dbReference type="EMBL" id="RJP71838.1"/>
    </source>
</evidence>
<feature type="transmembrane region" description="Helical" evidence="1">
    <location>
        <begin position="92"/>
        <end position="112"/>
    </location>
</feature>
<sequence length="142" mass="15298">MWVTITGITSCECRGKWQGSKCGDGSRTVTAGAALFDGKRASPGRSIIEEAGGGLSKREKALLWKRYQVFKSDSEKTLALGRITMKFKSIKGAMVALVILFLFILTSSSAMAESNYFGTYCAACHTNDSASCNACHAHGVWQ</sequence>
<dbReference type="Proteomes" id="UP000285961">
    <property type="component" value="Unassembled WGS sequence"/>
</dbReference>
<proteinExistence type="predicted"/>
<keyword evidence="1" id="KW-1133">Transmembrane helix</keyword>
<organism evidence="2 3">
    <name type="scientific">Candidatus Abyssobacteria bacterium SURF_17</name>
    <dbReference type="NCBI Taxonomy" id="2093361"/>
    <lineage>
        <taxon>Bacteria</taxon>
        <taxon>Pseudomonadati</taxon>
        <taxon>Candidatus Hydrogenedentota</taxon>
        <taxon>Candidatus Abyssobacteria</taxon>
    </lineage>
</organism>
<accession>A0A419F193</accession>
<dbReference type="AlphaFoldDB" id="A0A419F193"/>